<evidence type="ECO:0000256" key="5">
    <source>
        <dbReference type="SAM" id="MobiDB-lite"/>
    </source>
</evidence>
<keyword evidence="8" id="KW-1185">Reference proteome</keyword>
<reference evidence="7 8" key="1">
    <citation type="journal article" date="2019" name="Int. J. Syst. Evol. Microbiol.">
        <title>The Global Catalogue of Microorganisms (GCM) 10K type strain sequencing project: providing services to taxonomists for standard genome sequencing and annotation.</title>
        <authorList>
            <consortium name="The Broad Institute Genomics Platform"/>
            <consortium name="The Broad Institute Genome Sequencing Center for Infectious Disease"/>
            <person name="Wu L."/>
            <person name="Ma J."/>
        </authorList>
    </citation>
    <scope>NUCLEOTIDE SEQUENCE [LARGE SCALE GENOMIC DNA]</scope>
    <source>
        <strain evidence="7 8">PSRA2</strain>
    </source>
</reference>
<accession>A0ABD5UBY3</accession>
<evidence type="ECO:0000256" key="3">
    <source>
        <dbReference type="ARBA" id="ARBA00023004"/>
    </source>
</evidence>
<organism evidence="7 8">
    <name type="scientific">Halomarina ordinaria</name>
    <dbReference type="NCBI Taxonomy" id="3033939"/>
    <lineage>
        <taxon>Archaea</taxon>
        <taxon>Methanobacteriati</taxon>
        <taxon>Methanobacteriota</taxon>
        <taxon>Stenosarchaea group</taxon>
        <taxon>Halobacteria</taxon>
        <taxon>Halobacteriales</taxon>
        <taxon>Natronomonadaceae</taxon>
        <taxon>Halomarina</taxon>
    </lineage>
</organism>
<dbReference type="SMART" id="SM00704">
    <property type="entry name" value="ZnF_CDGSH"/>
    <property type="match status" value="1"/>
</dbReference>
<evidence type="ECO:0000256" key="4">
    <source>
        <dbReference type="ARBA" id="ARBA00023014"/>
    </source>
</evidence>
<feature type="domain" description="Iron-binding zinc finger CDGSH type" evidence="6">
    <location>
        <begin position="15"/>
        <end position="51"/>
    </location>
</feature>
<proteinExistence type="predicted"/>
<dbReference type="GO" id="GO:0046872">
    <property type="term" value="F:metal ion binding"/>
    <property type="evidence" value="ECO:0007669"/>
    <property type="project" value="UniProtKB-KW"/>
</dbReference>
<sequence length="84" mass="9335">MARDVTHTAHGPRILTPEDIDEEKGDVAVCRCGLSREFPFCDGSHRATEDEESGVVYRYAGDDPDGERRVVREHEGSDDSADSR</sequence>
<dbReference type="InterPro" id="IPR018967">
    <property type="entry name" value="FeS-contain_CDGSH-typ"/>
</dbReference>
<keyword evidence="3" id="KW-0408">Iron</keyword>
<keyword evidence="4" id="KW-0411">Iron-sulfur</keyword>
<dbReference type="GO" id="GO:0005737">
    <property type="term" value="C:cytoplasm"/>
    <property type="evidence" value="ECO:0007669"/>
    <property type="project" value="UniProtKB-ARBA"/>
</dbReference>
<dbReference type="InterPro" id="IPR042216">
    <property type="entry name" value="MitoNEET_CISD"/>
</dbReference>
<dbReference type="Proteomes" id="UP001596406">
    <property type="component" value="Unassembled WGS sequence"/>
</dbReference>
<gene>
    <name evidence="7" type="ORF">ACFQHK_04215</name>
</gene>
<feature type="region of interest" description="Disordered" evidence="5">
    <location>
        <begin position="1"/>
        <end position="20"/>
    </location>
</feature>
<feature type="region of interest" description="Disordered" evidence="5">
    <location>
        <begin position="42"/>
        <end position="84"/>
    </location>
</feature>
<dbReference type="AlphaFoldDB" id="A0ABD5UBY3"/>
<evidence type="ECO:0000313" key="8">
    <source>
        <dbReference type="Proteomes" id="UP001596406"/>
    </source>
</evidence>
<evidence type="ECO:0000256" key="1">
    <source>
        <dbReference type="ARBA" id="ARBA00022714"/>
    </source>
</evidence>
<dbReference type="EMBL" id="JBHSXM010000001">
    <property type="protein sequence ID" value="MFC6835711.1"/>
    <property type="molecule type" value="Genomic_DNA"/>
</dbReference>
<evidence type="ECO:0000256" key="2">
    <source>
        <dbReference type="ARBA" id="ARBA00022723"/>
    </source>
</evidence>
<name>A0ABD5UBY3_9EURY</name>
<evidence type="ECO:0000313" key="7">
    <source>
        <dbReference type="EMBL" id="MFC6835711.1"/>
    </source>
</evidence>
<protein>
    <submittedName>
        <fullName evidence="7">CDGSH iron-sulfur domain-containing protein</fullName>
    </submittedName>
</protein>
<dbReference type="RefSeq" id="WP_304447407.1">
    <property type="nucleotide sequence ID" value="NZ_JARRAH010000001.1"/>
</dbReference>
<feature type="compositionally biased region" description="Basic and acidic residues" evidence="5">
    <location>
        <begin position="66"/>
        <end position="84"/>
    </location>
</feature>
<dbReference type="Gene3D" id="3.40.5.90">
    <property type="entry name" value="CDGSH iron-sulfur domain, mitoNEET-type"/>
    <property type="match status" value="1"/>
</dbReference>
<dbReference type="GO" id="GO:0051537">
    <property type="term" value="F:2 iron, 2 sulfur cluster binding"/>
    <property type="evidence" value="ECO:0007669"/>
    <property type="project" value="UniProtKB-KW"/>
</dbReference>
<keyword evidence="1" id="KW-0001">2Fe-2S</keyword>
<keyword evidence="2" id="KW-0479">Metal-binding</keyword>
<dbReference type="Pfam" id="PF09360">
    <property type="entry name" value="zf-CDGSH"/>
    <property type="match status" value="1"/>
</dbReference>
<evidence type="ECO:0000259" key="6">
    <source>
        <dbReference type="SMART" id="SM00704"/>
    </source>
</evidence>
<comment type="caution">
    <text evidence="7">The sequence shown here is derived from an EMBL/GenBank/DDBJ whole genome shotgun (WGS) entry which is preliminary data.</text>
</comment>